<dbReference type="AlphaFoldDB" id="A0A085MXJ5"/>
<name>A0A085MXJ5_9BILA</name>
<sequence length="87" mass="10074">MFKLFPYLLKQYAAVTTRLGLFYVLEAFQTSVSHRQQNEKMHTCIHQRNSNTRPDSVMGSKWLAGNLKIKLALQGKPTRSLKQLLHD</sequence>
<protein>
    <submittedName>
        <fullName evidence="2">Uncharacterized protein</fullName>
    </submittedName>
</protein>
<proteinExistence type="predicted"/>
<gene>
    <name evidence="2" type="ORF">M514_25884</name>
</gene>
<evidence type="ECO:0000313" key="2">
    <source>
        <dbReference type="EMBL" id="KFD61941.1"/>
    </source>
</evidence>
<accession>A0A085MXJ5</accession>
<evidence type="ECO:0000256" key="1">
    <source>
        <dbReference type="SAM" id="MobiDB-lite"/>
    </source>
</evidence>
<feature type="region of interest" description="Disordered" evidence="1">
    <location>
        <begin position="38"/>
        <end position="57"/>
    </location>
</feature>
<dbReference type="Proteomes" id="UP000030758">
    <property type="component" value="Unassembled WGS sequence"/>
</dbReference>
<reference evidence="2" key="1">
    <citation type="journal article" date="2014" name="Nat. Genet.">
        <title>Genome and transcriptome of the porcine whipworm Trichuris suis.</title>
        <authorList>
            <person name="Jex A.R."/>
            <person name="Nejsum P."/>
            <person name="Schwarz E.M."/>
            <person name="Hu L."/>
            <person name="Young N.D."/>
            <person name="Hall R.S."/>
            <person name="Korhonen P.K."/>
            <person name="Liao S."/>
            <person name="Thamsborg S."/>
            <person name="Xia J."/>
            <person name="Xu P."/>
            <person name="Wang S."/>
            <person name="Scheerlinck J.P."/>
            <person name="Hofmann A."/>
            <person name="Sternberg P.W."/>
            <person name="Wang J."/>
            <person name="Gasser R.B."/>
        </authorList>
    </citation>
    <scope>NUCLEOTIDE SEQUENCE [LARGE SCALE GENOMIC DNA]</scope>
    <source>
        <strain evidence="2">DCEP-RM93F</strain>
    </source>
</reference>
<dbReference type="EMBL" id="KL367606">
    <property type="protein sequence ID" value="KFD61941.1"/>
    <property type="molecule type" value="Genomic_DNA"/>
</dbReference>
<organism evidence="2">
    <name type="scientific">Trichuris suis</name>
    <name type="common">pig whipworm</name>
    <dbReference type="NCBI Taxonomy" id="68888"/>
    <lineage>
        <taxon>Eukaryota</taxon>
        <taxon>Metazoa</taxon>
        <taxon>Ecdysozoa</taxon>
        <taxon>Nematoda</taxon>
        <taxon>Enoplea</taxon>
        <taxon>Dorylaimia</taxon>
        <taxon>Trichinellida</taxon>
        <taxon>Trichuridae</taxon>
        <taxon>Trichuris</taxon>
    </lineage>
</organism>